<evidence type="ECO:0000313" key="2">
    <source>
        <dbReference type="Proteomes" id="UP000187941"/>
    </source>
</evidence>
<dbReference type="EMBL" id="CP014263">
    <property type="protein sequence ID" value="AQG77987.1"/>
    <property type="molecule type" value="Genomic_DNA"/>
</dbReference>
<dbReference type="AlphaFoldDB" id="A0A1P9WRI7"/>
<sequence>MTIVLFFSLRLYFIWLAVLLSAESKTGTIVFDTDLTKGPAAFSGTVRGGVWDNGWRVTDNDQRLVWDAGYPVRNGTFEFWLTADQPPVAPLKTFRGKTHHPDVHWAGVSGVADLASMQKHVFALRLGQAREGMAVGHGWSKIVVLGANNAGETEKTEQVMGDYAWWKPVADGRQRIYIKMEWHDGIASLYLPDGSKASCRTTGKQGNDVRISDLRYAWLGGIDAELQTTFPGMRFIRARLTDLGE</sequence>
<evidence type="ECO:0000313" key="1">
    <source>
        <dbReference type="EMBL" id="AQG77987.1"/>
    </source>
</evidence>
<gene>
    <name evidence="1" type="ORF">AWR27_00655</name>
</gene>
<protein>
    <submittedName>
        <fullName evidence="1">Uncharacterized protein</fullName>
    </submittedName>
</protein>
<name>A0A1P9WRI7_9BACT</name>
<organism evidence="1 2">
    <name type="scientific">Spirosoma montaniterrae</name>
    <dbReference type="NCBI Taxonomy" id="1178516"/>
    <lineage>
        <taxon>Bacteria</taxon>
        <taxon>Pseudomonadati</taxon>
        <taxon>Bacteroidota</taxon>
        <taxon>Cytophagia</taxon>
        <taxon>Cytophagales</taxon>
        <taxon>Cytophagaceae</taxon>
        <taxon>Spirosoma</taxon>
    </lineage>
</organism>
<proteinExistence type="predicted"/>
<accession>A0A1P9WRI7</accession>
<dbReference type="STRING" id="1178516.AWR27_00655"/>
<dbReference type="Proteomes" id="UP000187941">
    <property type="component" value="Chromosome"/>
</dbReference>
<reference evidence="1 2" key="1">
    <citation type="submission" date="2016-01" db="EMBL/GenBank/DDBJ databases">
        <authorList>
            <person name="Oliw E.H."/>
        </authorList>
    </citation>
    <scope>NUCLEOTIDE SEQUENCE [LARGE SCALE GENOMIC DNA]</scope>
    <source>
        <strain evidence="1 2">DY10</strain>
    </source>
</reference>
<dbReference type="KEGG" id="smon:AWR27_00655"/>
<keyword evidence="2" id="KW-1185">Reference proteome</keyword>
<dbReference type="RefSeq" id="WP_077129412.1">
    <property type="nucleotide sequence ID" value="NZ_CP014263.1"/>
</dbReference>